<keyword evidence="2" id="KW-1185">Reference proteome</keyword>
<dbReference type="InterPro" id="IPR032675">
    <property type="entry name" value="LRR_dom_sf"/>
</dbReference>
<dbReference type="Gene3D" id="3.80.10.10">
    <property type="entry name" value="Ribonuclease Inhibitor"/>
    <property type="match status" value="1"/>
</dbReference>
<organism evidence="1 2">
    <name type="scientific">Somion occarium</name>
    <dbReference type="NCBI Taxonomy" id="3059160"/>
    <lineage>
        <taxon>Eukaryota</taxon>
        <taxon>Fungi</taxon>
        <taxon>Dikarya</taxon>
        <taxon>Basidiomycota</taxon>
        <taxon>Agaricomycotina</taxon>
        <taxon>Agaricomycetes</taxon>
        <taxon>Polyporales</taxon>
        <taxon>Cerrenaceae</taxon>
        <taxon>Somion</taxon>
    </lineage>
</organism>
<accession>A0ABP1E7L0</accession>
<dbReference type="Proteomes" id="UP001497453">
    <property type="component" value="Chromosome 8"/>
</dbReference>
<protein>
    <recommendedName>
        <fullName evidence="3">F-box domain-containing protein</fullName>
    </recommendedName>
</protein>
<evidence type="ECO:0008006" key="3">
    <source>
        <dbReference type="Google" id="ProtNLM"/>
    </source>
</evidence>
<proteinExistence type="predicted"/>
<reference evidence="2" key="1">
    <citation type="submission" date="2024-04" db="EMBL/GenBank/DDBJ databases">
        <authorList>
            <person name="Shaw F."/>
            <person name="Minotto A."/>
        </authorList>
    </citation>
    <scope>NUCLEOTIDE SEQUENCE [LARGE SCALE GENOMIC DNA]</scope>
</reference>
<sequence>MQLTSSEGGEVLLPRLNGDIFAHMLEFADRSDLLTMMKTCQLLQDLAIVPLLKYHGIFMEINSANLGSFLAWMHRDSPRRYLLLRILDLSELEPLLGPLHIDDDLKHALVSFLKRLVNLETLMLFSSSRIFRACPDVMDAIASLTRLRSLTIWEPWERVSDFLQRLQSPLSELSVQEGYKFYGVRPPVHLLAENLSGCVEHLSLYGYRGVCSNSDVQFVKVTSLCLTDNHSDDLHTANLAWIFPNLTSLTLRTNVLTFSAYDNDRRANISAQKQPNSRWHHLNFLSGHVVICYVLAPRCQITSLALESVGSEDSDLQYCATVLTDAKPVNLFLRWNRNGDFILPLLPSVVTDNLRHLELELWYDAETKKIGDRISPEHFCTVMRPFSNLTFLRFTIMRHDNSSSTDAYLAWNSEVQESVFSTLSETLTSVCHFVLELGGPEFTTIWRSAPPRAGSKAVVEQLSPQQGQTVLLEGDKLFRHLRQGSNHLYHVVIH</sequence>
<evidence type="ECO:0000313" key="1">
    <source>
        <dbReference type="EMBL" id="CAL1715388.1"/>
    </source>
</evidence>
<dbReference type="SUPFAM" id="SSF52047">
    <property type="entry name" value="RNI-like"/>
    <property type="match status" value="1"/>
</dbReference>
<gene>
    <name evidence="1" type="ORF">GFSPODELE1_LOCUS10199</name>
</gene>
<evidence type="ECO:0000313" key="2">
    <source>
        <dbReference type="Proteomes" id="UP001497453"/>
    </source>
</evidence>
<dbReference type="EMBL" id="OZ037951">
    <property type="protein sequence ID" value="CAL1715388.1"/>
    <property type="molecule type" value="Genomic_DNA"/>
</dbReference>
<name>A0ABP1E7L0_9APHY</name>